<accession>A0A7W8GCM2</accession>
<dbReference type="PROSITE" id="PS51257">
    <property type="entry name" value="PROKAR_LIPOPROTEIN"/>
    <property type="match status" value="1"/>
</dbReference>
<organism evidence="2 3">
    <name type="scientific">Deinococcus budaensis</name>
    <dbReference type="NCBI Taxonomy" id="1665626"/>
    <lineage>
        <taxon>Bacteria</taxon>
        <taxon>Thermotogati</taxon>
        <taxon>Deinococcota</taxon>
        <taxon>Deinococci</taxon>
        <taxon>Deinococcales</taxon>
        <taxon>Deinococcaceae</taxon>
        <taxon>Deinococcus</taxon>
    </lineage>
</organism>
<feature type="signal peptide" evidence="1">
    <location>
        <begin position="1"/>
        <end position="19"/>
    </location>
</feature>
<gene>
    <name evidence="2" type="ORF">HNQ09_000513</name>
</gene>
<proteinExistence type="predicted"/>
<dbReference type="Proteomes" id="UP000525389">
    <property type="component" value="Unassembled WGS sequence"/>
</dbReference>
<reference evidence="2 3" key="1">
    <citation type="submission" date="2020-08" db="EMBL/GenBank/DDBJ databases">
        <title>Genomic Encyclopedia of Type Strains, Phase IV (KMG-IV): sequencing the most valuable type-strain genomes for metagenomic binning, comparative biology and taxonomic classification.</title>
        <authorList>
            <person name="Goeker M."/>
        </authorList>
    </citation>
    <scope>NUCLEOTIDE SEQUENCE [LARGE SCALE GENOMIC DNA]</scope>
    <source>
        <strain evidence="2 3">DSM 101791</strain>
    </source>
</reference>
<dbReference type="AlphaFoldDB" id="A0A7W8GCM2"/>
<keyword evidence="3" id="KW-1185">Reference proteome</keyword>
<name>A0A7W8GCM2_9DEIO</name>
<sequence>MKRLQLPSAMLGLTVLLTACPGPINEPPRPPAPTTHSLTVKLGGVPSAPVTITNTTTKTQVFSGTLEGGKTFGDLKAGDVFEVTGAAVNGYTAPATQTVTLDANKTVTLAYAAAPVTPPAPTLHTLTVKLEGTGSAPVTVTNETTKIQVFSGFVEGSKTLENLKAGDVFRVEAGSVDGFTVPTAQTVTLDASKTVTLSFAALPGTTLDPSRVRGTLDGWTFGTGDLKAYFSFGRTVVAASTPTITLSGNVDAGLPTPGQLSPFLEDCTFTGQRSAPDFGSEMARGATYSRQGDFLGFVTEQTTDGRDVVRVYSDTAATFKGTAICPGSQRLDLDLRVVQGWNAFSIAEVSSGEYRYDLRFRNLEAGARTTLTLDRARESVSVFFRDTSDLTLRAGKSATREVVFAQTGGLSGQVTLETNVPGVTVTPSTVTLPTLGTQGAGGRGLQALSAAVQPQALGAALTFSADENAASYSGPLTVIVKKGATEVGRGTLSSFRLTAPSVMANVPYGTSLSLARGETRGVTFSVFSQEFFSGTTTVTLSGLPAGVTASTETVTLAESGSAQVTVQVSASADAPLATVNARVTGPKVRNTQGAPDTVPVTVTPARTPLDLNGFQRAVPTPGGLWVITPEQYSGGASSFTLLRMQGGAVAQREVLTGRPTLLPAPNGDALLVTEVNSAGTLTYTLTRLRPDGTRTARTFGVQDGQNFARGAVDAQGNLWFLKDTSSATSSAALARVNFEAGTVTVVDATRPYRGYESLSASPDGQTVVVLPSSNTTLYRVDVGSAAVSTVTLDRTVSYFEAAATDNGGTVYLPQYDGVLRVSSSGTTALLPLTGSFSLLGLDRAAPGTLWLSRASEVIRLDTASGSTQVIPLSGSTSNPNSFLAGGTPDASGGVWAVTGESAYDQATGNMVTRYFASLLK</sequence>
<evidence type="ECO:0000313" key="3">
    <source>
        <dbReference type="Proteomes" id="UP000525389"/>
    </source>
</evidence>
<dbReference type="Gene3D" id="2.120.10.30">
    <property type="entry name" value="TolB, C-terminal domain"/>
    <property type="match status" value="1"/>
</dbReference>
<evidence type="ECO:0000313" key="2">
    <source>
        <dbReference type="EMBL" id="MBB5233096.1"/>
    </source>
</evidence>
<dbReference type="InterPro" id="IPR011042">
    <property type="entry name" value="6-blade_b-propeller_TolB-like"/>
</dbReference>
<dbReference type="RefSeq" id="WP_184024939.1">
    <property type="nucleotide sequence ID" value="NZ_JACHFN010000001.1"/>
</dbReference>
<evidence type="ECO:0000256" key="1">
    <source>
        <dbReference type="SAM" id="SignalP"/>
    </source>
</evidence>
<protein>
    <submittedName>
        <fullName evidence="2">Sugar lactone lactonase YvrE</fullName>
    </submittedName>
</protein>
<dbReference type="EMBL" id="JACHFN010000001">
    <property type="protein sequence ID" value="MBB5233096.1"/>
    <property type="molecule type" value="Genomic_DNA"/>
</dbReference>
<feature type="chain" id="PRO_5030776924" evidence="1">
    <location>
        <begin position="20"/>
        <end position="920"/>
    </location>
</feature>
<dbReference type="SUPFAM" id="SSF101898">
    <property type="entry name" value="NHL repeat"/>
    <property type="match status" value="1"/>
</dbReference>
<comment type="caution">
    <text evidence="2">The sequence shown here is derived from an EMBL/GenBank/DDBJ whole genome shotgun (WGS) entry which is preliminary data.</text>
</comment>
<keyword evidence="1" id="KW-0732">Signal</keyword>